<dbReference type="InterPro" id="IPR058240">
    <property type="entry name" value="rSAM_sf"/>
</dbReference>
<evidence type="ECO:0000256" key="1">
    <source>
        <dbReference type="ARBA" id="ARBA00001966"/>
    </source>
</evidence>
<feature type="domain" description="Radical SAM core" evidence="7">
    <location>
        <begin position="69"/>
        <end position="292"/>
    </location>
</feature>
<dbReference type="RefSeq" id="WP_048102004.1">
    <property type="nucleotide sequence ID" value="NZ_JBBYJF010000001.1"/>
</dbReference>
<dbReference type="CDD" id="cd01335">
    <property type="entry name" value="Radical_SAM"/>
    <property type="match status" value="1"/>
</dbReference>
<dbReference type="Proteomes" id="UP000050515">
    <property type="component" value="Unassembled WGS sequence"/>
</dbReference>
<dbReference type="GO" id="GO:0032324">
    <property type="term" value="P:molybdopterin cofactor biosynthetic process"/>
    <property type="evidence" value="ECO:0007669"/>
    <property type="project" value="UniProtKB-ARBA"/>
</dbReference>
<dbReference type="GO" id="GO:0046872">
    <property type="term" value="F:metal ion binding"/>
    <property type="evidence" value="ECO:0007669"/>
    <property type="project" value="UniProtKB-KW"/>
</dbReference>
<keyword evidence="4" id="KW-0479">Metal-binding</keyword>
<dbReference type="SFLD" id="SFLDG01384">
    <property type="entry name" value="thioether_bond_formation_requi"/>
    <property type="match status" value="1"/>
</dbReference>
<dbReference type="InterPro" id="IPR023885">
    <property type="entry name" value="4Fe4S-binding_SPASM_dom"/>
</dbReference>
<dbReference type="Pfam" id="PF04055">
    <property type="entry name" value="Radical_SAM"/>
    <property type="match status" value="1"/>
</dbReference>
<comment type="caution">
    <text evidence="9">The sequence shown here is derived from an EMBL/GenBank/DDBJ whole genome shotgun (WGS) entry which is preliminary data.</text>
</comment>
<dbReference type="SMART" id="SM00729">
    <property type="entry name" value="Elp3"/>
    <property type="match status" value="1"/>
</dbReference>
<dbReference type="SFLD" id="SFLDG01067">
    <property type="entry name" value="SPASM/twitch_domain_containing"/>
    <property type="match status" value="1"/>
</dbReference>
<evidence type="ECO:0000256" key="5">
    <source>
        <dbReference type="ARBA" id="ARBA00023004"/>
    </source>
</evidence>
<reference evidence="9 10" key="2">
    <citation type="submission" date="2015-09" db="EMBL/GenBank/DDBJ databases">
        <title>Heavy metals and arsenic resistance mechanisms in polyextremophilic archaea of the family Ferroplasmaceae.</title>
        <authorList>
            <person name="Bulaev A.G."/>
            <person name="Kanygina A.V."/>
        </authorList>
    </citation>
    <scope>NUCLEOTIDE SEQUENCE [LARGE SCALE GENOMIC DNA]</scope>
    <source>
        <strain evidence="9 10">VT</strain>
    </source>
</reference>
<dbReference type="InterPro" id="IPR023867">
    <property type="entry name" value="Sulphatase_maturase_rSAM"/>
</dbReference>
<dbReference type="AlphaFoldDB" id="A0A0Q0RIF6"/>
<dbReference type="InterPro" id="IPR013785">
    <property type="entry name" value="Aldolase_TIM"/>
</dbReference>
<dbReference type="PANTHER" id="PTHR43787:SF3">
    <property type="entry name" value="ARYLSULFATASE REGULATORY PROTEIN"/>
    <property type="match status" value="1"/>
</dbReference>
<name>A0A0Q0RIF6_9ARCH</name>
<dbReference type="UniPathway" id="UPA00782"/>
<evidence type="ECO:0000313" key="10">
    <source>
        <dbReference type="Proteomes" id="UP000050320"/>
    </source>
</evidence>
<dbReference type="GO" id="GO:0051539">
    <property type="term" value="F:4 iron, 4 sulfur cluster binding"/>
    <property type="evidence" value="ECO:0007669"/>
    <property type="project" value="UniProtKB-KW"/>
</dbReference>
<dbReference type="OrthoDB" id="5620at2157"/>
<evidence type="ECO:0000313" key="11">
    <source>
        <dbReference type="Proteomes" id="UP000050515"/>
    </source>
</evidence>
<dbReference type="PANTHER" id="PTHR43787">
    <property type="entry name" value="FEMO COFACTOR BIOSYNTHESIS PROTEIN NIFB-RELATED"/>
    <property type="match status" value="1"/>
</dbReference>
<proteinExistence type="predicted"/>
<gene>
    <name evidence="9" type="ORF">AOG54_03315</name>
    <name evidence="8" type="ORF">SE19_04555</name>
</gene>
<keyword evidence="2" id="KW-0004">4Fe-4S</keyword>
<evidence type="ECO:0000313" key="9">
    <source>
        <dbReference type="EMBL" id="KQB35191.1"/>
    </source>
</evidence>
<evidence type="ECO:0000256" key="2">
    <source>
        <dbReference type="ARBA" id="ARBA00022485"/>
    </source>
</evidence>
<organism evidence="9 10">
    <name type="scientific">Acidiplasma aeolicum</name>
    <dbReference type="NCBI Taxonomy" id="507754"/>
    <lineage>
        <taxon>Archaea</taxon>
        <taxon>Methanobacteriati</taxon>
        <taxon>Thermoplasmatota</taxon>
        <taxon>Thermoplasmata</taxon>
        <taxon>Thermoplasmatales</taxon>
        <taxon>Ferroplasmaceae</taxon>
        <taxon>Acidiplasma</taxon>
    </lineage>
</organism>
<keyword evidence="6" id="KW-0411">Iron-sulfur</keyword>
<evidence type="ECO:0000256" key="4">
    <source>
        <dbReference type="ARBA" id="ARBA00022723"/>
    </source>
</evidence>
<dbReference type="GO" id="GO:0016491">
    <property type="term" value="F:oxidoreductase activity"/>
    <property type="evidence" value="ECO:0007669"/>
    <property type="project" value="InterPro"/>
</dbReference>
<dbReference type="EMBL" id="LJCQ01000201">
    <property type="protein sequence ID" value="KPV46663.1"/>
    <property type="molecule type" value="Genomic_DNA"/>
</dbReference>
<dbReference type="SFLD" id="SFLDG01386">
    <property type="entry name" value="main_SPASM_domain-containing"/>
    <property type="match status" value="1"/>
</dbReference>
<dbReference type="InterPro" id="IPR006638">
    <property type="entry name" value="Elp3/MiaA/NifB-like_rSAM"/>
</dbReference>
<dbReference type="SUPFAM" id="SSF102114">
    <property type="entry name" value="Radical SAM enzymes"/>
    <property type="match status" value="1"/>
</dbReference>
<dbReference type="GeneID" id="84221981"/>
<dbReference type="InterPro" id="IPR000385">
    <property type="entry name" value="MoaA_NifB_PqqE_Fe-S-bd_CS"/>
</dbReference>
<dbReference type="PROSITE" id="PS01305">
    <property type="entry name" value="MOAA_NIFB_PQQE"/>
    <property type="match status" value="1"/>
</dbReference>
<evidence type="ECO:0000259" key="7">
    <source>
        <dbReference type="PROSITE" id="PS51918"/>
    </source>
</evidence>
<evidence type="ECO:0000313" key="8">
    <source>
        <dbReference type="EMBL" id="KPV46663.1"/>
    </source>
</evidence>
<dbReference type="InterPro" id="IPR007197">
    <property type="entry name" value="rSAM"/>
</dbReference>
<dbReference type="PROSITE" id="PS51918">
    <property type="entry name" value="RADICAL_SAM"/>
    <property type="match status" value="1"/>
</dbReference>
<dbReference type="Gene3D" id="3.20.20.70">
    <property type="entry name" value="Aldolase class I"/>
    <property type="match status" value="1"/>
</dbReference>
<accession>A0A0Q0RIF6</accession>
<keyword evidence="3" id="KW-0949">S-adenosyl-L-methionine</keyword>
<dbReference type="NCBIfam" id="TIGR04085">
    <property type="entry name" value="rSAM_more_4Fe4S"/>
    <property type="match status" value="1"/>
</dbReference>
<keyword evidence="5" id="KW-0408">Iron</keyword>
<sequence length="408" mass="47194">MPQQFFSKYNVFIRDGSEFILFNTLTGYAIKVSSEEKEKITSGIIPEDIKEVFYEGFITDDINAEFDKLTLKKNILEPTMVLTYNCNFDCSYCFQKDFRNKSRVNDNIINGFVNYINKNSNGRKVRVTFFGGEPLLEANTIKKVSSMLGNLNYEFSIVTNGSMLTKNMADDLYGYGLRYAQITLDGPREVHDSRRYFVNRRGSFDIILKNLLYVQDLLNVVLRINIDYSNIDDFDELLYELKNMGIENIRIDPHLVHENLFRNEAWDENISRQDEFDAVQRIWHKIKLHGFRVPQDIFRLGVCVAHVDEDIIVDPAGYIYPCWAFTGNTKFAKGLLKSDGSVEIINRALLAKNASLAWKNDECKNCSYLPLCFGGCRFFSVLDGKSFSSKECRKETYKKAVDFIKDFI</sequence>
<dbReference type="EMBL" id="LKBG01000167">
    <property type="protein sequence ID" value="KQB35191.1"/>
    <property type="molecule type" value="Genomic_DNA"/>
</dbReference>
<evidence type="ECO:0000256" key="6">
    <source>
        <dbReference type="ARBA" id="ARBA00023014"/>
    </source>
</evidence>
<dbReference type="SFLD" id="SFLDS00029">
    <property type="entry name" value="Radical_SAM"/>
    <property type="match status" value="1"/>
</dbReference>
<keyword evidence="10" id="KW-1185">Reference proteome</keyword>
<protein>
    <submittedName>
        <fullName evidence="9">Radical SAM protein</fullName>
    </submittedName>
</protein>
<evidence type="ECO:0000256" key="3">
    <source>
        <dbReference type="ARBA" id="ARBA00022691"/>
    </source>
</evidence>
<dbReference type="Proteomes" id="UP000050320">
    <property type="component" value="Unassembled WGS sequence"/>
</dbReference>
<comment type="cofactor">
    <cofactor evidence="1">
        <name>[4Fe-4S] cluster</name>
        <dbReference type="ChEBI" id="CHEBI:49883"/>
    </cofactor>
</comment>
<reference evidence="8 11" key="1">
    <citation type="submission" date="2015-09" db="EMBL/GenBank/DDBJ databases">
        <title>Draft genome sequence of Acidiplasma aeolicum DSM 18409.</title>
        <authorList>
            <person name="Hemp J."/>
        </authorList>
    </citation>
    <scope>NUCLEOTIDE SEQUENCE [LARGE SCALE GENOMIC DNA]</scope>
    <source>
        <strain evidence="8 11">V</strain>
    </source>
</reference>
<dbReference type="PATRIC" id="fig|507754.4.peg.1035"/>